<feature type="region of interest" description="Disordered" evidence="1">
    <location>
        <begin position="352"/>
        <end position="433"/>
    </location>
</feature>
<evidence type="ECO:0000256" key="1">
    <source>
        <dbReference type="SAM" id="MobiDB-lite"/>
    </source>
</evidence>
<feature type="compositionally biased region" description="Basic and acidic residues" evidence="1">
    <location>
        <begin position="381"/>
        <end position="393"/>
    </location>
</feature>
<accession>A0AAV1DP99</accession>
<name>A0AAV1DP99_OLDCO</name>
<proteinExistence type="predicted"/>
<evidence type="ECO:0000313" key="2">
    <source>
        <dbReference type="EMBL" id="CAI9108704.1"/>
    </source>
</evidence>
<gene>
    <name evidence="2" type="ORF">OLC1_LOCUS16740</name>
</gene>
<sequence>MSVEVQKMVELLGYKGEKNHDEWELPTKKVENVVEEKDETPQLEETILDDVLENGDLNVVLSQTISLPLEIQNHIDSETLPKEMAVKRTIVSVNIYLKQDHALEVTMSVGRNMDVMNPCIVCCTKGSFAGFYNHNKQVCRVRIDRNEKKLLVLNLSKNTLVEDKKEIEWNQNGQAKSEVGTEKPQEKPKVEVEIINANPLIIKAVEVGSFPAETLGAGSSPGETLGVAPETLGAPLCGKSIPGESTSGLVASEKTVIPVDIPDSTPPKEVTEEEENRDSKQAATQLTEAPQVEVSPKGNQFSILADIDEVTNGSDFSEENVEQILVEKPSLENKSALEKRETLALASILDATQLENKHSDDSNVGSRSLLEDSEDEYVNSDDERWSEGDRFDLESPQLAAGNVSVPKKRGHKSKSEKAKLLLHMVPRRSSRLN</sequence>
<evidence type="ECO:0000313" key="3">
    <source>
        <dbReference type="Proteomes" id="UP001161247"/>
    </source>
</evidence>
<organism evidence="2 3">
    <name type="scientific">Oldenlandia corymbosa var. corymbosa</name>
    <dbReference type="NCBI Taxonomy" id="529605"/>
    <lineage>
        <taxon>Eukaryota</taxon>
        <taxon>Viridiplantae</taxon>
        <taxon>Streptophyta</taxon>
        <taxon>Embryophyta</taxon>
        <taxon>Tracheophyta</taxon>
        <taxon>Spermatophyta</taxon>
        <taxon>Magnoliopsida</taxon>
        <taxon>eudicotyledons</taxon>
        <taxon>Gunneridae</taxon>
        <taxon>Pentapetalae</taxon>
        <taxon>asterids</taxon>
        <taxon>lamiids</taxon>
        <taxon>Gentianales</taxon>
        <taxon>Rubiaceae</taxon>
        <taxon>Rubioideae</taxon>
        <taxon>Spermacoceae</taxon>
        <taxon>Hedyotis-Oldenlandia complex</taxon>
        <taxon>Oldenlandia</taxon>
    </lineage>
</organism>
<dbReference type="AlphaFoldDB" id="A0AAV1DP99"/>
<reference evidence="2" key="1">
    <citation type="submission" date="2023-03" db="EMBL/GenBank/DDBJ databases">
        <authorList>
            <person name="Julca I."/>
        </authorList>
    </citation>
    <scope>NUCLEOTIDE SEQUENCE</scope>
</reference>
<feature type="compositionally biased region" description="Acidic residues" evidence="1">
    <location>
        <begin position="371"/>
        <end position="380"/>
    </location>
</feature>
<dbReference type="Proteomes" id="UP001161247">
    <property type="component" value="Chromosome 6"/>
</dbReference>
<dbReference type="EMBL" id="OX459123">
    <property type="protein sequence ID" value="CAI9108704.1"/>
    <property type="molecule type" value="Genomic_DNA"/>
</dbReference>
<protein>
    <submittedName>
        <fullName evidence="2">OLC1v1008375C1</fullName>
    </submittedName>
</protein>
<keyword evidence="3" id="KW-1185">Reference proteome</keyword>
<feature type="region of interest" description="Disordered" evidence="1">
    <location>
        <begin position="259"/>
        <end position="294"/>
    </location>
</feature>